<keyword evidence="1" id="KW-0472">Membrane</keyword>
<sequence>MLLGLASRKLGAYLPDFLREYAGDTLWALLVFWLIGFLFTRKPSQWVANMALGFSFSIEVSQLYHTIWLDQLRDTTLGSLMLGHGFLWSDLACYACGIGLGYALEKLLNVSRAANQQEFVEIKETVS</sequence>
<reference evidence="3" key="1">
    <citation type="journal article" date="2019" name="Int. J. Syst. Evol. Microbiol.">
        <title>The Global Catalogue of Microorganisms (GCM) 10K type strain sequencing project: providing services to taxonomists for standard genome sequencing and annotation.</title>
        <authorList>
            <consortium name="The Broad Institute Genomics Platform"/>
            <consortium name="The Broad Institute Genome Sequencing Center for Infectious Disease"/>
            <person name="Wu L."/>
            <person name="Ma J."/>
        </authorList>
    </citation>
    <scope>NUCLEOTIDE SEQUENCE [LARGE SCALE GENOMIC DNA]</scope>
    <source>
        <strain evidence="3">CGMCC 1.15197</strain>
    </source>
</reference>
<name>A0ABQ1TKG6_9BACT</name>
<dbReference type="Pfam" id="PF10990">
    <property type="entry name" value="DUF2809"/>
    <property type="match status" value="1"/>
</dbReference>
<feature type="transmembrane region" description="Helical" evidence="1">
    <location>
        <begin position="46"/>
        <end position="65"/>
    </location>
</feature>
<accession>A0ABQ1TKG6</accession>
<dbReference type="InterPro" id="IPR021257">
    <property type="entry name" value="DUF2809"/>
</dbReference>
<evidence type="ECO:0000313" key="2">
    <source>
        <dbReference type="EMBL" id="GGE95545.1"/>
    </source>
</evidence>
<evidence type="ECO:0008006" key="4">
    <source>
        <dbReference type="Google" id="ProtNLM"/>
    </source>
</evidence>
<gene>
    <name evidence="2" type="ORF">GCM10011383_02840</name>
</gene>
<feature type="transmembrane region" description="Helical" evidence="1">
    <location>
        <begin position="85"/>
        <end position="104"/>
    </location>
</feature>
<dbReference type="EMBL" id="BMHT01000001">
    <property type="protein sequence ID" value="GGE95545.1"/>
    <property type="molecule type" value="Genomic_DNA"/>
</dbReference>
<protein>
    <recommendedName>
        <fullName evidence="4">DUF2809 domain-containing protein</fullName>
    </recommendedName>
</protein>
<proteinExistence type="predicted"/>
<feature type="transmembrane region" description="Helical" evidence="1">
    <location>
        <begin position="20"/>
        <end position="39"/>
    </location>
</feature>
<evidence type="ECO:0000256" key="1">
    <source>
        <dbReference type="SAM" id="Phobius"/>
    </source>
</evidence>
<dbReference type="RefSeq" id="WP_188810203.1">
    <property type="nucleotide sequence ID" value="NZ_BMHT01000001.1"/>
</dbReference>
<organism evidence="2 3">
    <name type="scientific">Hymenobacter cavernae</name>
    <dbReference type="NCBI Taxonomy" id="2044852"/>
    <lineage>
        <taxon>Bacteria</taxon>
        <taxon>Pseudomonadati</taxon>
        <taxon>Bacteroidota</taxon>
        <taxon>Cytophagia</taxon>
        <taxon>Cytophagales</taxon>
        <taxon>Hymenobacteraceae</taxon>
        <taxon>Hymenobacter</taxon>
    </lineage>
</organism>
<comment type="caution">
    <text evidence="2">The sequence shown here is derived from an EMBL/GenBank/DDBJ whole genome shotgun (WGS) entry which is preliminary data.</text>
</comment>
<evidence type="ECO:0000313" key="3">
    <source>
        <dbReference type="Proteomes" id="UP000632273"/>
    </source>
</evidence>
<keyword evidence="1" id="KW-1133">Transmembrane helix</keyword>
<dbReference type="Proteomes" id="UP000632273">
    <property type="component" value="Unassembled WGS sequence"/>
</dbReference>
<keyword evidence="3" id="KW-1185">Reference proteome</keyword>
<keyword evidence="1" id="KW-0812">Transmembrane</keyword>